<keyword evidence="5" id="KW-0597">Phosphoprotein</keyword>
<proteinExistence type="predicted"/>
<dbReference type="PROSITE" id="PS50109">
    <property type="entry name" value="HIS_KIN"/>
    <property type="match status" value="1"/>
</dbReference>
<protein>
    <recommendedName>
        <fullName evidence="3">histidine kinase</fullName>
        <ecNumber evidence="3">2.7.13.3</ecNumber>
    </recommendedName>
</protein>
<reference evidence="17" key="1">
    <citation type="journal article" date="2019" name="Int. J. Syst. Evol. Microbiol.">
        <title>The Global Catalogue of Microorganisms (GCM) 10K type strain sequencing project: providing services to taxonomists for standard genome sequencing and annotation.</title>
        <authorList>
            <consortium name="The Broad Institute Genomics Platform"/>
            <consortium name="The Broad Institute Genome Sequencing Center for Infectious Disease"/>
            <person name="Wu L."/>
            <person name="Ma J."/>
        </authorList>
    </citation>
    <scope>NUCLEOTIDE SEQUENCE [LARGE SCALE GENOMIC DNA]</scope>
    <source>
        <strain evidence="17">CGMCC 1.10130</strain>
    </source>
</reference>
<dbReference type="PANTHER" id="PTHR45528:SF1">
    <property type="entry name" value="SENSOR HISTIDINE KINASE CPXA"/>
    <property type="match status" value="1"/>
</dbReference>
<evidence type="ECO:0000256" key="10">
    <source>
        <dbReference type="ARBA" id="ARBA00022840"/>
    </source>
</evidence>
<evidence type="ECO:0000313" key="16">
    <source>
        <dbReference type="EMBL" id="GGA87901.1"/>
    </source>
</evidence>
<dbReference type="InterPro" id="IPR050398">
    <property type="entry name" value="HssS/ArlS-like"/>
</dbReference>
<evidence type="ECO:0000256" key="7">
    <source>
        <dbReference type="ARBA" id="ARBA00022692"/>
    </source>
</evidence>
<keyword evidence="8" id="KW-0547">Nucleotide-binding</keyword>
<comment type="subcellular location">
    <subcellularLocation>
        <location evidence="2">Cell membrane</location>
        <topology evidence="2">Multi-pass membrane protein</topology>
    </subcellularLocation>
</comment>
<evidence type="ECO:0000256" key="12">
    <source>
        <dbReference type="ARBA" id="ARBA00023012"/>
    </source>
</evidence>
<dbReference type="CDD" id="cd00082">
    <property type="entry name" value="HisKA"/>
    <property type="match status" value="1"/>
</dbReference>
<comment type="caution">
    <text evidence="16">The sequence shown here is derived from an EMBL/GenBank/DDBJ whole genome shotgun (WGS) entry which is preliminary data.</text>
</comment>
<accession>A0A8J2U9G8</accession>
<dbReference type="InterPro" id="IPR005467">
    <property type="entry name" value="His_kinase_dom"/>
</dbReference>
<dbReference type="Gene3D" id="3.30.565.10">
    <property type="entry name" value="Histidine kinase-like ATPase, C-terminal domain"/>
    <property type="match status" value="1"/>
</dbReference>
<dbReference type="GO" id="GO:0005886">
    <property type="term" value="C:plasma membrane"/>
    <property type="evidence" value="ECO:0007669"/>
    <property type="project" value="UniProtKB-SubCell"/>
</dbReference>
<dbReference type="InterPro" id="IPR003661">
    <property type="entry name" value="HisK_dim/P_dom"/>
</dbReference>
<dbReference type="SUPFAM" id="SSF47384">
    <property type="entry name" value="Homodimeric domain of signal transducing histidine kinase"/>
    <property type="match status" value="1"/>
</dbReference>
<keyword evidence="13 14" id="KW-0472">Membrane</keyword>
<evidence type="ECO:0000313" key="17">
    <source>
        <dbReference type="Proteomes" id="UP000619743"/>
    </source>
</evidence>
<evidence type="ECO:0000256" key="13">
    <source>
        <dbReference type="ARBA" id="ARBA00023136"/>
    </source>
</evidence>
<keyword evidence="10" id="KW-0067">ATP-binding</keyword>
<feature type="transmembrane region" description="Helical" evidence="14">
    <location>
        <begin position="140"/>
        <end position="159"/>
    </location>
</feature>
<evidence type="ECO:0000256" key="5">
    <source>
        <dbReference type="ARBA" id="ARBA00022553"/>
    </source>
</evidence>
<evidence type="ECO:0000256" key="4">
    <source>
        <dbReference type="ARBA" id="ARBA00022475"/>
    </source>
</evidence>
<sequence length="402" mass="44814">MTLIRSIKHQAVALFVSFAVGLTLLYLGLAVVASFVVEDNIIYRLLQFEANHVEQQYAITGELPTPRMDFIQLYQNQSELPQFVISALSQGIDDNEIFAPGEEHFHIQELHLNNGDTGYLLAEVSSLLTVTKTLGIFETFAWGLALTLIIAVLLAYKMAGLTVKPVMAMIAAMKAGKPLPQSKYELGYLSRTVTQALSDLKQSLQREKDFSTDVSHELRTPLTVLHNTVALAQQRGFEPDDLTRLKQAGQEMQHTIDVLLALARRETLASERCLLKPMVEQTAMNCVIAAGVEFDLQINMADDFAVEANPSLLQLLLTNLINNAITHGSDKRLWLKGHDQHLQFHNLTSEQLTDDIMKSGVKSQQSKGIGQGLYLVTRIIDALGWQHQLQRSNSYFSINISL</sequence>
<feature type="transmembrane region" description="Helical" evidence="14">
    <location>
        <begin position="12"/>
        <end position="37"/>
    </location>
</feature>
<dbReference type="GO" id="GO:0000155">
    <property type="term" value="F:phosphorelay sensor kinase activity"/>
    <property type="evidence" value="ECO:0007669"/>
    <property type="project" value="InterPro"/>
</dbReference>
<dbReference type="RefSeq" id="WP_087507229.1">
    <property type="nucleotide sequence ID" value="NZ_BMDX01000023.1"/>
</dbReference>
<dbReference type="EMBL" id="BMDX01000023">
    <property type="protein sequence ID" value="GGA87901.1"/>
    <property type="molecule type" value="Genomic_DNA"/>
</dbReference>
<dbReference type="Gene3D" id="1.10.287.130">
    <property type="match status" value="1"/>
</dbReference>
<gene>
    <name evidence="16" type="ORF">GCM10011369_32480</name>
</gene>
<evidence type="ECO:0000256" key="2">
    <source>
        <dbReference type="ARBA" id="ARBA00004651"/>
    </source>
</evidence>
<dbReference type="OrthoDB" id="9121563at2"/>
<keyword evidence="17" id="KW-1185">Reference proteome</keyword>
<keyword evidence="6" id="KW-0808">Transferase</keyword>
<comment type="catalytic activity">
    <reaction evidence="1">
        <text>ATP + protein L-histidine = ADP + protein N-phospho-L-histidine.</text>
        <dbReference type="EC" id="2.7.13.3"/>
    </reaction>
</comment>
<evidence type="ECO:0000256" key="8">
    <source>
        <dbReference type="ARBA" id="ARBA00022741"/>
    </source>
</evidence>
<dbReference type="Pfam" id="PF00512">
    <property type="entry name" value="HisKA"/>
    <property type="match status" value="1"/>
</dbReference>
<evidence type="ECO:0000256" key="9">
    <source>
        <dbReference type="ARBA" id="ARBA00022777"/>
    </source>
</evidence>
<dbReference type="GO" id="GO:0005524">
    <property type="term" value="F:ATP binding"/>
    <property type="evidence" value="ECO:0007669"/>
    <property type="project" value="UniProtKB-KW"/>
</dbReference>
<dbReference type="InterPro" id="IPR036097">
    <property type="entry name" value="HisK_dim/P_sf"/>
</dbReference>
<organism evidence="16 17">
    <name type="scientific">Neiella marina</name>
    <dbReference type="NCBI Taxonomy" id="508461"/>
    <lineage>
        <taxon>Bacteria</taxon>
        <taxon>Pseudomonadati</taxon>
        <taxon>Pseudomonadota</taxon>
        <taxon>Gammaproteobacteria</taxon>
        <taxon>Alteromonadales</taxon>
        <taxon>Echinimonadaceae</taxon>
        <taxon>Neiella</taxon>
    </lineage>
</organism>
<dbReference type="SUPFAM" id="SSF55874">
    <property type="entry name" value="ATPase domain of HSP90 chaperone/DNA topoisomerase II/histidine kinase"/>
    <property type="match status" value="1"/>
</dbReference>
<feature type="domain" description="Histidine kinase" evidence="15">
    <location>
        <begin position="213"/>
        <end position="402"/>
    </location>
</feature>
<evidence type="ECO:0000256" key="14">
    <source>
        <dbReference type="SAM" id="Phobius"/>
    </source>
</evidence>
<keyword evidence="9" id="KW-0418">Kinase</keyword>
<keyword evidence="7 14" id="KW-0812">Transmembrane</keyword>
<dbReference type="AlphaFoldDB" id="A0A8J2U9G8"/>
<evidence type="ECO:0000259" key="15">
    <source>
        <dbReference type="PROSITE" id="PS50109"/>
    </source>
</evidence>
<name>A0A8J2U9G8_9GAMM</name>
<dbReference type="EC" id="2.7.13.3" evidence="3"/>
<keyword evidence="12" id="KW-0902">Two-component regulatory system</keyword>
<keyword evidence="11 14" id="KW-1133">Transmembrane helix</keyword>
<keyword evidence="4" id="KW-1003">Cell membrane</keyword>
<dbReference type="Proteomes" id="UP000619743">
    <property type="component" value="Unassembled WGS sequence"/>
</dbReference>
<evidence type="ECO:0000256" key="1">
    <source>
        <dbReference type="ARBA" id="ARBA00000085"/>
    </source>
</evidence>
<evidence type="ECO:0000256" key="6">
    <source>
        <dbReference type="ARBA" id="ARBA00022679"/>
    </source>
</evidence>
<dbReference type="SMART" id="SM00388">
    <property type="entry name" value="HisKA"/>
    <property type="match status" value="1"/>
</dbReference>
<evidence type="ECO:0000256" key="11">
    <source>
        <dbReference type="ARBA" id="ARBA00022989"/>
    </source>
</evidence>
<dbReference type="PANTHER" id="PTHR45528">
    <property type="entry name" value="SENSOR HISTIDINE KINASE CPXA"/>
    <property type="match status" value="1"/>
</dbReference>
<dbReference type="InterPro" id="IPR036890">
    <property type="entry name" value="HATPase_C_sf"/>
</dbReference>
<evidence type="ECO:0000256" key="3">
    <source>
        <dbReference type="ARBA" id="ARBA00012438"/>
    </source>
</evidence>